<name>A0A5K3EJH3_MESCO</name>
<dbReference type="InterPro" id="IPR013087">
    <property type="entry name" value="Znf_C2H2_type"/>
</dbReference>
<dbReference type="PANTHER" id="PTHR24394">
    <property type="entry name" value="ZINC FINGER PROTEIN"/>
    <property type="match status" value="1"/>
</dbReference>
<dbReference type="GO" id="GO:0005634">
    <property type="term" value="C:nucleus"/>
    <property type="evidence" value="ECO:0007669"/>
    <property type="project" value="UniProtKB-SubCell"/>
</dbReference>
<keyword evidence="6" id="KW-0238">DNA-binding</keyword>
<keyword evidence="4 8" id="KW-0863">Zinc-finger</keyword>
<dbReference type="Pfam" id="PF13894">
    <property type="entry name" value="zf-C2H2_4"/>
    <property type="match status" value="1"/>
</dbReference>
<evidence type="ECO:0000256" key="1">
    <source>
        <dbReference type="ARBA" id="ARBA00004123"/>
    </source>
</evidence>
<evidence type="ECO:0000256" key="6">
    <source>
        <dbReference type="ARBA" id="ARBA00023125"/>
    </source>
</evidence>
<evidence type="ECO:0000256" key="8">
    <source>
        <dbReference type="PROSITE-ProRule" id="PRU00042"/>
    </source>
</evidence>
<accession>A0A5K3EJH3</accession>
<protein>
    <submittedName>
        <fullName evidence="10">Zinc finger protein</fullName>
    </submittedName>
</protein>
<proteinExistence type="predicted"/>
<feature type="domain" description="C2H2-type" evidence="9">
    <location>
        <begin position="104"/>
        <end position="131"/>
    </location>
</feature>
<evidence type="ECO:0000259" key="9">
    <source>
        <dbReference type="PROSITE" id="PS50157"/>
    </source>
</evidence>
<dbReference type="FunFam" id="3.30.160.60:FF:000446">
    <property type="entry name" value="Zinc finger protein"/>
    <property type="match status" value="1"/>
</dbReference>
<dbReference type="PROSITE" id="PS50157">
    <property type="entry name" value="ZINC_FINGER_C2H2_2"/>
    <property type="match status" value="4"/>
</dbReference>
<sequence>MAHVCETCGASFQRPSRLKVHLRTHTGERPFKCSCGRSYIRRQHLTRHEAKCDGTAGTSERSKGLLTKAVNSSDYSCPKCGAGPFSKKKTVWAHLSIVHGERRFRCDQCGAAFPTKSKLERHLSRHHNLKCQLCAAAMKESAPHKETEVAPTLPNPNERFENFTKLRKHIAIRHPKRTFICETCGQRFLRIAHLREHELRHTPGCESLCQRRTFVCTYCSPGPTTSATPAVAFTARRNLLAHIRSAHASEMRRFPCTHISCPAILSSKQKLAAHLKRHSKTHPSAPIRVFQRPSLAKTRLQPAIPQAVPPKRRKCVPLCDLQEAWETDSQSSIPSLLC</sequence>
<dbReference type="PROSITE" id="PS00028">
    <property type="entry name" value="ZINC_FINGER_C2H2_1"/>
    <property type="match status" value="4"/>
</dbReference>
<dbReference type="GO" id="GO:0000981">
    <property type="term" value="F:DNA-binding transcription factor activity, RNA polymerase II-specific"/>
    <property type="evidence" value="ECO:0007669"/>
    <property type="project" value="TreeGrafter"/>
</dbReference>
<keyword evidence="3" id="KW-0677">Repeat</keyword>
<dbReference type="FunFam" id="3.30.160.60:FF:000100">
    <property type="entry name" value="Zinc finger 45-like"/>
    <property type="match status" value="1"/>
</dbReference>
<reference evidence="10" key="1">
    <citation type="submission" date="2019-11" db="UniProtKB">
        <authorList>
            <consortium name="WormBaseParasite"/>
        </authorList>
    </citation>
    <scope>IDENTIFICATION</scope>
</reference>
<evidence type="ECO:0000256" key="7">
    <source>
        <dbReference type="ARBA" id="ARBA00023242"/>
    </source>
</evidence>
<dbReference type="PANTHER" id="PTHR24394:SF29">
    <property type="entry name" value="MYONEURIN"/>
    <property type="match status" value="1"/>
</dbReference>
<feature type="domain" description="C2H2-type" evidence="9">
    <location>
        <begin position="254"/>
        <end position="283"/>
    </location>
</feature>
<dbReference type="Gene3D" id="3.30.160.60">
    <property type="entry name" value="Classic Zinc Finger"/>
    <property type="match status" value="5"/>
</dbReference>
<keyword evidence="2" id="KW-0479">Metal-binding</keyword>
<evidence type="ECO:0000313" key="10">
    <source>
        <dbReference type="WBParaSite" id="MCU_001003-RA"/>
    </source>
</evidence>
<dbReference type="GO" id="GO:0003677">
    <property type="term" value="F:DNA binding"/>
    <property type="evidence" value="ECO:0007669"/>
    <property type="project" value="UniProtKB-KW"/>
</dbReference>
<dbReference type="SMART" id="SM00355">
    <property type="entry name" value="ZnF_C2H2"/>
    <property type="match status" value="7"/>
</dbReference>
<feature type="domain" description="C2H2-type" evidence="9">
    <location>
        <begin position="3"/>
        <end position="30"/>
    </location>
</feature>
<keyword evidence="7" id="KW-0539">Nucleus</keyword>
<dbReference type="SUPFAM" id="SSF57667">
    <property type="entry name" value="beta-beta-alpha zinc fingers"/>
    <property type="match status" value="3"/>
</dbReference>
<organism evidence="10">
    <name type="scientific">Mesocestoides corti</name>
    <name type="common">Flatworm</name>
    <dbReference type="NCBI Taxonomy" id="53468"/>
    <lineage>
        <taxon>Eukaryota</taxon>
        <taxon>Metazoa</taxon>
        <taxon>Spiralia</taxon>
        <taxon>Lophotrochozoa</taxon>
        <taxon>Platyhelminthes</taxon>
        <taxon>Cestoda</taxon>
        <taxon>Eucestoda</taxon>
        <taxon>Cyclophyllidea</taxon>
        <taxon>Mesocestoididae</taxon>
        <taxon>Mesocestoides</taxon>
    </lineage>
</organism>
<comment type="subcellular location">
    <subcellularLocation>
        <location evidence="1">Nucleus</location>
    </subcellularLocation>
</comment>
<keyword evidence="5" id="KW-0862">Zinc</keyword>
<dbReference type="Pfam" id="PF00096">
    <property type="entry name" value="zf-C2H2"/>
    <property type="match status" value="1"/>
</dbReference>
<evidence type="ECO:0000256" key="3">
    <source>
        <dbReference type="ARBA" id="ARBA00022737"/>
    </source>
</evidence>
<evidence type="ECO:0000256" key="2">
    <source>
        <dbReference type="ARBA" id="ARBA00022723"/>
    </source>
</evidence>
<feature type="domain" description="C2H2-type" evidence="9">
    <location>
        <begin position="179"/>
        <end position="202"/>
    </location>
</feature>
<dbReference type="WBParaSite" id="MCU_001003-RA">
    <property type="protein sequence ID" value="MCU_001003-RA"/>
    <property type="gene ID" value="MCU_001003"/>
</dbReference>
<dbReference type="FunFam" id="3.30.160.60:FF:001450">
    <property type="entry name" value="zinc finger protein 774"/>
    <property type="match status" value="1"/>
</dbReference>
<evidence type="ECO:0000256" key="4">
    <source>
        <dbReference type="ARBA" id="ARBA00022771"/>
    </source>
</evidence>
<dbReference type="AlphaFoldDB" id="A0A5K3EJH3"/>
<dbReference type="InterPro" id="IPR036236">
    <property type="entry name" value="Znf_C2H2_sf"/>
</dbReference>
<dbReference type="GO" id="GO:0008270">
    <property type="term" value="F:zinc ion binding"/>
    <property type="evidence" value="ECO:0007669"/>
    <property type="project" value="UniProtKB-KW"/>
</dbReference>
<evidence type="ECO:0000256" key="5">
    <source>
        <dbReference type="ARBA" id="ARBA00022833"/>
    </source>
</evidence>